<dbReference type="EMBL" id="BTRK01000006">
    <property type="protein sequence ID" value="GMR59889.1"/>
    <property type="molecule type" value="Genomic_DNA"/>
</dbReference>
<dbReference type="AlphaFoldDB" id="A0AAN5DDI5"/>
<name>A0AAN5DDI5_9BILA</name>
<feature type="compositionally biased region" description="Low complexity" evidence="1">
    <location>
        <begin position="163"/>
        <end position="172"/>
    </location>
</feature>
<feature type="compositionally biased region" description="Polar residues" evidence="1">
    <location>
        <begin position="108"/>
        <end position="118"/>
    </location>
</feature>
<reference evidence="3" key="1">
    <citation type="submission" date="2022-10" db="EMBL/GenBank/DDBJ databases">
        <title>Genome assembly of Pristionchus species.</title>
        <authorList>
            <person name="Yoshida K."/>
            <person name="Sommer R.J."/>
        </authorList>
    </citation>
    <scope>NUCLEOTIDE SEQUENCE [LARGE SCALE GENOMIC DNA]</scope>
    <source>
        <strain evidence="3">RS5460</strain>
    </source>
</reference>
<protein>
    <submittedName>
        <fullName evidence="2">Uncharacterized protein</fullName>
    </submittedName>
</protein>
<dbReference type="Proteomes" id="UP001328107">
    <property type="component" value="Unassembled WGS sequence"/>
</dbReference>
<sequence>LFVLSLAAAIAAEPQQPYLPWEQQTDVGSIPAWYAPKTAGFASPAGSSMNVAPPFGSLSPSPSPSSSPFAARPSYPPNFPGYPTFGTVQPVGGVMPPKSGGIPYSFTTTYKPKSTTGSRPKPTGKSNLDKYLPLMKKKKASSTTTTSTTVPSTTKRRKLPARRTTVTSTKRPITTTKKTTTVRPTTTTVVDETEWESLEIVESTTKGVEKMTSTIRSTTERKEDKKMVKGPIITKGRSVLFTSTGPSPPLPSSSIISSSISSIEEEEKEAEFNLLAFLWDKSELLASIKNMIKQLKSSIDEAGLEEDVKQVSDHFKNTIKTFASASPVNEQLGRLFERAQNSDV</sequence>
<feature type="non-terminal residue" evidence="2">
    <location>
        <position position="344"/>
    </location>
</feature>
<feature type="region of interest" description="Disordered" evidence="1">
    <location>
        <begin position="108"/>
        <end position="172"/>
    </location>
</feature>
<evidence type="ECO:0000313" key="2">
    <source>
        <dbReference type="EMBL" id="GMR59889.1"/>
    </source>
</evidence>
<feature type="compositionally biased region" description="Low complexity" evidence="1">
    <location>
        <begin position="141"/>
        <end position="153"/>
    </location>
</feature>
<feature type="non-terminal residue" evidence="2">
    <location>
        <position position="1"/>
    </location>
</feature>
<evidence type="ECO:0000256" key="1">
    <source>
        <dbReference type="SAM" id="MobiDB-lite"/>
    </source>
</evidence>
<gene>
    <name evidence="2" type="ORF">PMAYCL1PPCAC_30084</name>
</gene>
<organism evidence="2 3">
    <name type="scientific">Pristionchus mayeri</name>
    <dbReference type="NCBI Taxonomy" id="1317129"/>
    <lineage>
        <taxon>Eukaryota</taxon>
        <taxon>Metazoa</taxon>
        <taxon>Ecdysozoa</taxon>
        <taxon>Nematoda</taxon>
        <taxon>Chromadorea</taxon>
        <taxon>Rhabditida</taxon>
        <taxon>Rhabditina</taxon>
        <taxon>Diplogasteromorpha</taxon>
        <taxon>Diplogasteroidea</taxon>
        <taxon>Neodiplogasteridae</taxon>
        <taxon>Pristionchus</taxon>
    </lineage>
</organism>
<keyword evidence="3" id="KW-1185">Reference proteome</keyword>
<comment type="caution">
    <text evidence="2">The sequence shown here is derived from an EMBL/GenBank/DDBJ whole genome shotgun (WGS) entry which is preliminary data.</text>
</comment>
<evidence type="ECO:0000313" key="3">
    <source>
        <dbReference type="Proteomes" id="UP001328107"/>
    </source>
</evidence>
<accession>A0AAN5DDI5</accession>
<proteinExistence type="predicted"/>